<dbReference type="InterPro" id="IPR050221">
    <property type="entry name" value="26S_Proteasome_ATPase"/>
</dbReference>
<dbReference type="RefSeq" id="WP_095644178.1">
    <property type="nucleotide sequence ID" value="NZ_LMVP01000146.1"/>
</dbReference>
<dbReference type="Pfam" id="PF22977">
    <property type="entry name" value="WHD"/>
    <property type="match status" value="1"/>
</dbReference>
<dbReference type="Gene3D" id="1.10.8.60">
    <property type="match status" value="1"/>
</dbReference>
<dbReference type="AlphaFoldDB" id="A0A2A2HUL4"/>
<evidence type="ECO:0000256" key="3">
    <source>
        <dbReference type="ARBA" id="ARBA00022840"/>
    </source>
</evidence>
<dbReference type="GO" id="GO:0016887">
    <property type="term" value="F:ATP hydrolysis activity"/>
    <property type="evidence" value="ECO:0007669"/>
    <property type="project" value="InterPro"/>
</dbReference>
<comment type="caution">
    <text evidence="5">The sequence shown here is derived from an EMBL/GenBank/DDBJ whole genome shotgun (WGS) entry which is preliminary data.</text>
</comment>
<dbReference type="OrthoDB" id="147168at2157"/>
<reference evidence="5 6" key="1">
    <citation type="journal article" date="2017" name="BMC Genomics">
        <title>Genomic analysis of methanogenic archaea reveals a shift towards energy conservation.</title>
        <authorList>
            <person name="Gilmore S.P."/>
            <person name="Henske J.K."/>
            <person name="Sexton J.A."/>
            <person name="Solomon K.V."/>
            <person name="Seppala S."/>
            <person name="Yoo J.I."/>
            <person name="Huyett L.M."/>
            <person name="Pressman A."/>
            <person name="Cogan J.Z."/>
            <person name="Kivenson V."/>
            <person name="Peng X."/>
            <person name="Tan Y."/>
            <person name="Valentine D.L."/>
            <person name="O'Malley M.A."/>
        </authorList>
    </citation>
    <scope>NUCLEOTIDE SEQUENCE [LARGE SCALE GENOMIC DNA]</scope>
    <source>
        <strain evidence="5 6">MC-15</strain>
    </source>
</reference>
<evidence type="ECO:0000256" key="1">
    <source>
        <dbReference type="ARBA" id="ARBA00006914"/>
    </source>
</evidence>
<organism evidence="5 6">
    <name type="scientific">Methanosarcina spelaei</name>
    <dbReference type="NCBI Taxonomy" id="1036679"/>
    <lineage>
        <taxon>Archaea</taxon>
        <taxon>Methanobacteriati</taxon>
        <taxon>Methanobacteriota</taxon>
        <taxon>Stenosarchaea group</taxon>
        <taxon>Methanomicrobia</taxon>
        <taxon>Methanosarcinales</taxon>
        <taxon>Methanosarcinaceae</taxon>
        <taxon>Methanosarcina</taxon>
    </lineage>
</organism>
<dbReference type="CDD" id="cd19481">
    <property type="entry name" value="RecA-like_protease"/>
    <property type="match status" value="1"/>
</dbReference>
<dbReference type="InterPro" id="IPR027417">
    <property type="entry name" value="P-loop_NTPase"/>
</dbReference>
<comment type="similarity">
    <text evidence="1">Belongs to the AAA ATPase family.</text>
</comment>
<proteinExistence type="inferred from homology"/>
<gene>
    <name evidence="5" type="ORF">ASJ81_04470</name>
</gene>
<protein>
    <recommendedName>
        <fullName evidence="4">AAA+ ATPase domain-containing protein</fullName>
    </recommendedName>
</protein>
<dbReference type="InterPro" id="IPR054472">
    <property type="entry name" value="WHD"/>
</dbReference>
<dbReference type="Pfam" id="PF00004">
    <property type="entry name" value="AAA"/>
    <property type="match status" value="2"/>
</dbReference>
<dbReference type="InterPro" id="IPR003959">
    <property type="entry name" value="ATPase_AAA_core"/>
</dbReference>
<evidence type="ECO:0000259" key="4">
    <source>
        <dbReference type="SMART" id="SM00382"/>
    </source>
</evidence>
<sequence>MTLYANNLEYLLDELSRINRLIHIYLERVRADLPEYMDEFMGLYVSEDEIQKLQKSSGFGQEQKALPATGLEEIKVIRRQINNRKLESLKNCRELRLHTLSELFSLDEFEIDILLIGLAPEIDLKYEKIYAYLQNDVTKKRPGIDLVLNLLCPTIEEKIKARAYFSPVAALLNNHLVHLVEGQVESGSSIISSFIKIDERIINFLLGLDEIDLKIRNFSYLLKPRRSFEDLILPEDFKNRLMIIASRYRENKFPLKFIFSGSPGTGKKIAAEAICRDAGVKLLVVNSEVFLEGQSLDNADLIMREALLQNSALYLQDFDLFLANRELKNVQEFLIRTLKSYPGWIFLAGKEFMECCGGLISNGFTPFPFPLPSYVIRKQLWESCLKDYEVDRETDLKSLASKFRFSGGQIRDAVRAACSYSGGENPSSPALSMESLYAGCKAQSSRNLSTFARKIEPKYVWDDIVLPEDIKEHLKEVSGFIKHKGVVYSDWGFDKKLSLGKGLNVLFSGPSGTGKTMAVEVIARHTELDLYKIDLSCVISKYIGETEKNLSNIFKEAESSNAILFFDEADALFGKRSEVRDSHDRYANIEINYLLQKMEEYEGVTILATNLRQNMDEAFVRRLHIIVDFPFPDEESRLNIWEAVFPKEAPIGSDVDFSILAREIKLSGGHIKNIALIAALYAAKEGGTIRMTHIIQAVRWEYEKLGRTWNVFQYDREVFPA</sequence>
<dbReference type="SUPFAM" id="SSF52540">
    <property type="entry name" value="P-loop containing nucleoside triphosphate hydrolases"/>
    <property type="match status" value="2"/>
</dbReference>
<accession>A0A2A2HUL4</accession>
<dbReference type="Proteomes" id="UP000218164">
    <property type="component" value="Unassembled WGS sequence"/>
</dbReference>
<dbReference type="EMBL" id="LMVP01000146">
    <property type="protein sequence ID" value="PAV12986.1"/>
    <property type="molecule type" value="Genomic_DNA"/>
</dbReference>
<evidence type="ECO:0000256" key="2">
    <source>
        <dbReference type="ARBA" id="ARBA00022741"/>
    </source>
</evidence>
<keyword evidence="6" id="KW-1185">Reference proteome</keyword>
<keyword evidence="2" id="KW-0547">Nucleotide-binding</keyword>
<dbReference type="GO" id="GO:0005524">
    <property type="term" value="F:ATP binding"/>
    <property type="evidence" value="ECO:0007669"/>
    <property type="project" value="UniProtKB-KW"/>
</dbReference>
<feature type="domain" description="AAA+ ATPase" evidence="4">
    <location>
        <begin position="501"/>
        <end position="633"/>
    </location>
</feature>
<evidence type="ECO:0000313" key="6">
    <source>
        <dbReference type="Proteomes" id="UP000218164"/>
    </source>
</evidence>
<dbReference type="InterPro" id="IPR003593">
    <property type="entry name" value="AAA+_ATPase"/>
</dbReference>
<dbReference type="SMART" id="SM00382">
    <property type="entry name" value="AAA"/>
    <property type="match status" value="1"/>
</dbReference>
<evidence type="ECO:0000313" key="5">
    <source>
        <dbReference type="EMBL" id="PAV12986.1"/>
    </source>
</evidence>
<dbReference type="PANTHER" id="PTHR23073">
    <property type="entry name" value="26S PROTEASOME REGULATORY SUBUNIT"/>
    <property type="match status" value="1"/>
</dbReference>
<keyword evidence="3" id="KW-0067">ATP-binding</keyword>
<dbReference type="Gene3D" id="3.40.50.300">
    <property type="entry name" value="P-loop containing nucleotide triphosphate hydrolases"/>
    <property type="match status" value="2"/>
</dbReference>
<name>A0A2A2HUL4_9EURY</name>